<name>A0A9P0P552_ACAOB</name>
<evidence type="ECO:0000256" key="1">
    <source>
        <dbReference type="SAM" id="MobiDB-lite"/>
    </source>
</evidence>
<accession>A0A9P0P552</accession>
<organism evidence="2 3">
    <name type="scientific">Acanthoscelides obtectus</name>
    <name type="common">Bean weevil</name>
    <name type="synonym">Bruchus obtectus</name>
    <dbReference type="NCBI Taxonomy" id="200917"/>
    <lineage>
        <taxon>Eukaryota</taxon>
        <taxon>Metazoa</taxon>
        <taxon>Ecdysozoa</taxon>
        <taxon>Arthropoda</taxon>
        <taxon>Hexapoda</taxon>
        <taxon>Insecta</taxon>
        <taxon>Pterygota</taxon>
        <taxon>Neoptera</taxon>
        <taxon>Endopterygota</taxon>
        <taxon>Coleoptera</taxon>
        <taxon>Polyphaga</taxon>
        <taxon>Cucujiformia</taxon>
        <taxon>Chrysomeloidea</taxon>
        <taxon>Chrysomelidae</taxon>
        <taxon>Bruchinae</taxon>
        <taxon>Bruchini</taxon>
        <taxon>Acanthoscelides</taxon>
    </lineage>
</organism>
<keyword evidence="3" id="KW-1185">Reference proteome</keyword>
<dbReference type="AlphaFoldDB" id="A0A9P0P552"/>
<feature type="region of interest" description="Disordered" evidence="1">
    <location>
        <begin position="105"/>
        <end position="126"/>
    </location>
</feature>
<gene>
    <name evidence="2" type="ORF">ACAOBT_LOCUS9050</name>
</gene>
<dbReference type="Proteomes" id="UP001152888">
    <property type="component" value="Unassembled WGS sequence"/>
</dbReference>
<dbReference type="OrthoDB" id="5954824at2759"/>
<protein>
    <submittedName>
        <fullName evidence="2">Uncharacterized protein</fullName>
    </submittedName>
</protein>
<comment type="caution">
    <text evidence="2">The sequence shown here is derived from an EMBL/GenBank/DDBJ whole genome shotgun (WGS) entry which is preliminary data.</text>
</comment>
<evidence type="ECO:0000313" key="3">
    <source>
        <dbReference type="Proteomes" id="UP001152888"/>
    </source>
</evidence>
<evidence type="ECO:0000313" key="2">
    <source>
        <dbReference type="EMBL" id="CAH1970676.1"/>
    </source>
</evidence>
<reference evidence="2" key="1">
    <citation type="submission" date="2022-03" db="EMBL/GenBank/DDBJ databases">
        <authorList>
            <person name="Sayadi A."/>
        </authorList>
    </citation>
    <scope>NUCLEOTIDE SEQUENCE</scope>
</reference>
<proteinExistence type="predicted"/>
<sequence>MYVYSVLLVMKEDFDFVGQDEDKRCSRRNNTLRLAIIGMLKVRLDEATTLEANLATERTACRYLTTAPATPESLPVYVDPAAPVVPVAPPKTVLTFYGHPLPPIATSRSNPHPPLSPAGGPRMGMKEEREENYPLLPLRMKVTSSRDETKSPRLTGLTLLRLFIFFVNCKPVISLTVN</sequence>
<dbReference type="EMBL" id="CAKOFQ010006776">
    <property type="protein sequence ID" value="CAH1970676.1"/>
    <property type="molecule type" value="Genomic_DNA"/>
</dbReference>